<reference evidence="1" key="1">
    <citation type="submission" date="2020-02" db="EMBL/GenBank/DDBJ databases">
        <authorList>
            <person name="Meier V. D."/>
        </authorList>
    </citation>
    <scope>NUCLEOTIDE SEQUENCE</scope>
    <source>
        <strain evidence="1">AVDCRST_MAG49</strain>
    </source>
</reference>
<organism evidence="1">
    <name type="scientific">uncultured Thermomicrobiales bacterium</name>
    <dbReference type="NCBI Taxonomy" id="1645740"/>
    <lineage>
        <taxon>Bacteria</taxon>
        <taxon>Pseudomonadati</taxon>
        <taxon>Thermomicrobiota</taxon>
        <taxon>Thermomicrobia</taxon>
        <taxon>Thermomicrobiales</taxon>
        <taxon>environmental samples</taxon>
    </lineage>
</organism>
<protein>
    <submittedName>
        <fullName evidence="1">Uncharacterized protein</fullName>
    </submittedName>
</protein>
<gene>
    <name evidence="1" type="ORF">AVDCRST_MAG49-4746</name>
</gene>
<sequence length="60" mass="6053">WGIATVSSRFRRVGPCPASGRGTGIGQVALPPGAPAPRTVPVVAAESPGGCRPPTVGRRY</sequence>
<dbReference type="EMBL" id="CADCWG010000329">
    <property type="protein sequence ID" value="CAA9580148.1"/>
    <property type="molecule type" value="Genomic_DNA"/>
</dbReference>
<proteinExistence type="predicted"/>
<evidence type="ECO:0000313" key="1">
    <source>
        <dbReference type="EMBL" id="CAA9580148.1"/>
    </source>
</evidence>
<dbReference type="AlphaFoldDB" id="A0A6J4VMA3"/>
<name>A0A6J4VMA3_9BACT</name>
<feature type="non-terminal residue" evidence="1">
    <location>
        <position position="60"/>
    </location>
</feature>
<accession>A0A6J4VMA3</accession>
<feature type="non-terminal residue" evidence="1">
    <location>
        <position position="1"/>
    </location>
</feature>